<keyword evidence="3 8" id="KW-1134">Transmembrane beta strand</keyword>
<dbReference type="InterPro" id="IPR039426">
    <property type="entry name" value="TonB-dep_rcpt-like"/>
</dbReference>
<dbReference type="InterPro" id="IPR012910">
    <property type="entry name" value="Plug_dom"/>
</dbReference>
<gene>
    <name evidence="13" type="ORF">EKH83_13865</name>
</gene>
<comment type="caution">
    <text evidence="13">The sequence shown here is derived from an EMBL/GenBank/DDBJ whole genome shotgun (WGS) entry which is preliminary data.</text>
</comment>
<dbReference type="PROSITE" id="PS52016">
    <property type="entry name" value="TONB_DEPENDENT_REC_3"/>
    <property type="match status" value="1"/>
</dbReference>
<comment type="similarity">
    <text evidence="8 9">Belongs to the TonB-dependent receptor family.</text>
</comment>
<dbReference type="GO" id="GO:0009279">
    <property type="term" value="C:cell outer membrane"/>
    <property type="evidence" value="ECO:0007669"/>
    <property type="project" value="UniProtKB-SubCell"/>
</dbReference>
<dbReference type="InterPro" id="IPR008969">
    <property type="entry name" value="CarboxyPept-like_regulatory"/>
</dbReference>
<dbReference type="Proteomes" id="UP000290848">
    <property type="component" value="Unassembled WGS sequence"/>
</dbReference>
<dbReference type="Pfam" id="PF13715">
    <property type="entry name" value="CarbopepD_reg_2"/>
    <property type="match status" value="1"/>
</dbReference>
<protein>
    <submittedName>
        <fullName evidence="13">TonB-dependent receptor</fullName>
    </submittedName>
</protein>
<dbReference type="SUPFAM" id="SSF56935">
    <property type="entry name" value="Porins"/>
    <property type="match status" value="1"/>
</dbReference>
<feature type="domain" description="TonB-dependent receptor-like beta-barrel" evidence="11">
    <location>
        <begin position="423"/>
        <end position="1029"/>
    </location>
</feature>
<evidence type="ECO:0000259" key="12">
    <source>
        <dbReference type="Pfam" id="PF07715"/>
    </source>
</evidence>
<organism evidence="13 14">
    <name type="scientific">Arcticibacter tournemirensis</name>
    <dbReference type="NCBI Taxonomy" id="699437"/>
    <lineage>
        <taxon>Bacteria</taxon>
        <taxon>Pseudomonadati</taxon>
        <taxon>Bacteroidota</taxon>
        <taxon>Sphingobacteriia</taxon>
        <taxon>Sphingobacteriales</taxon>
        <taxon>Sphingobacteriaceae</taxon>
        <taxon>Arcticibacter</taxon>
    </lineage>
</organism>
<dbReference type="NCBIfam" id="TIGR04056">
    <property type="entry name" value="OMP_RagA_SusC"/>
    <property type="match status" value="1"/>
</dbReference>
<evidence type="ECO:0000256" key="4">
    <source>
        <dbReference type="ARBA" id="ARBA00022692"/>
    </source>
</evidence>
<keyword evidence="4 8" id="KW-0812">Transmembrane</keyword>
<dbReference type="EMBL" id="RXOC01000009">
    <property type="protein sequence ID" value="RXF68805.1"/>
    <property type="molecule type" value="Genomic_DNA"/>
</dbReference>
<dbReference type="InterPro" id="IPR036942">
    <property type="entry name" value="Beta-barrel_TonB_sf"/>
</dbReference>
<sequence length="1074" mass="119062">MKKRLLTLVMSMVFMIVQVMAQQKTVTGRVTSADDGSPLPGVSVKVRGTSAGASTDVDGRFSIKVSSGQVLVFSFVGSVPQERTVGKDNVINVRLSSDSKTLNEVVVVGYGTQKKANLTGSVSTVDTKVLQARPITDVARGLQGAVPGLTITTPSGDLGKNPSIRLRGLRGSLNGSGAQPLILLDNVEIESLQLVNPDDIESISVLKDAASTSIYGTRAAWGVVLITTKSGKKGAPNKISYTNNFSWSNPISTPTIANAADGAEFALSALQRANPNVWQPGVVGMYIDTTAIRKMREWEQMYGNQELSDEMVMGRDFEVRGGKLFFYRPWDAGKMYMRDWTPQQNHNITVSGGSEKTTYNIGLGYLNQDGILKVNPDEFDRYNISTSINTTVSDFMDVRGKLVYSNTNLTAPFAFSSATYGPWYYLYRWPRFYPYGTYEGEPFRSAVTEVAQASMSANKTGFTRVQIGTTLRPFGGLTIDGDYTYSSTNGHYNTVGGGTHGWDFWSGWPQSPSTNYQSASYDYTLFSSNWSDVNTGKLYGTYVKDIGEHSFKAILGGDIEYYKYNSQSSRRNTLLDPEVGAIAGAIGDQNVGGGNTHWSTMGAFGRINYTFKDRYLLELNGRFDGSSRFPKNRLWGFFPSVSAGYIISEEEFMKPIQPVLSFFKIRGSYGSLGNQDVGSYAFIPTMSTSGSGWWIGNMNQVTISTPTVVQRSLTWETVTTLDFGIDTRFFKNELGITFDWYQRKTTDMLSAGVTLPSSFGATSPRRNYGEMETKGWELAIDYSHEFDNGFRINLSGSLSDFQDRITKYANTTQTVTGNYEGKKYGEIWGFETDRYFTEDDFDGKDANNKWILKPGIASQSKYETATFLYGPGDIKYKDLDGNGVINNGANTVDDHGDLKVIGNTTPRYQYGFRLGGSWKGIDFDAFFQGVGKRDFWASGPVFVPGWNPAEASFDYQMDYWTPERTNAYYPRPTNQGQSNNSLNFLTQSKYLLNMAYLRAKNISVGYTLPKHVTSKVKIDKLRFYVSGENLFTISSVGIPIDPEIDYTADQSDLASFGRVYPYRKTMSFGVQLTL</sequence>
<name>A0A4Q0M728_9SPHI</name>
<dbReference type="RefSeq" id="WP_128770047.1">
    <property type="nucleotide sequence ID" value="NZ_RXOC01000009.1"/>
</dbReference>
<feature type="signal peptide" evidence="10">
    <location>
        <begin position="1"/>
        <end position="21"/>
    </location>
</feature>
<evidence type="ECO:0000256" key="10">
    <source>
        <dbReference type="SAM" id="SignalP"/>
    </source>
</evidence>
<keyword evidence="6 8" id="KW-0472">Membrane</keyword>
<keyword evidence="13" id="KW-0675">Receptor</keyword>
<evidence type="ECO:0000256" key="3">
    <source>
        <dbReference type="ARBA" id="ARBA00022452"/>
    </source>
</evidence>
<dbReference type="InterPro" id="IPR037066">
    <property type="entry name" value="Plug_dom_sf"/>
</dbReference>
<feature type="domain" description="TonB-dependent receptor plug" evidence="12">
    <location>
        <begin position="115"/>
        <end position="223"/>
    </location>
</feature>
<comment type="subcellular location">
    <subcellularLocation>
        <location evidence="1 8">Cell outer membrane</location>
        <topology evidence="1 8">Multi-pass membrane protein</topology>
    </subcellularLocation>
</comment>
<dbReference type="InterPro" id="IPR000531">
    <property type="entry name" value="Beta-barrel_TonB"/>
</dbReference>
<evidence type="ECO:0000256" key="5">
    <source>
        <dbReference type="ARBA" id="ARBA00023077"/>
    </source>
</evidence>
<dbReference type="InterPro" id="IPR023996">
    <property type="entry name" value="TonB-dep_OMP_SusC/RagA"/>
</dbReference>
<proteinExistence type="inferred from homology"/>
<keyword evidence="2 8" id="KW-0813">Transport</keyword>
<evidence type="ECO:0000259" key="11">
    <source>
        <dbReference type="Pfam" id="PF00593"/>
    </source>
</evidence>
<evidence type="ECO:0000256" key="1">
    <source>
        <dbReference type="ARBA" id="ARBA00004571"/>
    </source>
</evidence>
<dbReference type="SUPFAM" id="SSF49464">
    <property type="entry name" value="Carboxypeptidase regulatory domain-like"/>
    <property type="match status" value="1"/>
</dbReference>
<evidence type="ECO:0000256" key="9">
    <source>
        <dbReference type="RuleBase" id="RU003357"/>
    </source>
</evidence>
<keyword evidence="10" id="KW-0732">Signal</keyword>
<evidence type="ECO:0000256" key="6">
    <source>
        <dbReference type="ARBA" id="ARBA00023136"/>
    </source>
</evidence>
<keyword evidence="5 9" id="KW-0798">TonB box</keyword>
<evidence type="ECO:0000256" key="8">
    <source>
        <dbReference type="PROSITE-ProRule" id="PRU01360"/>
    </source>
</evidence>
<accession>A0A4Q0M728</accession>
<evidence type="ECO:0000313" key="13">
    <source>
        <dbReference type="EMBL" id="RXF68805.1"/>
    </source>
</evidence>
<evidence type="ECO:0000256" key="7">
    <source>
        <dbReference type="ARBA" id="ARBA00023237"/>
    </source>
</evidence>
<dbReference type="Pfam" id="PF00593">
    <property type="entry name" value="TonB_dep_Rec_b-barrel"/>
    <property type="match status" value="1"/>
</dbReference>
<dbReference type="Gene3D" id="2.40.170.20">
    <property type="entry name" value="TonB-dependent receptor, beta-barrel domain"/>
    <property type="match status" value="1"/>
</dbReference>
<dbReference type="NCBIfam" id="TIGR04057">
    <property type="entry name" value="SusC_RagA_signa"/>
    <property type="match status" value="1"/>
</dbReference>
<keyword evidence="7 8" id="KW-0998">Cell outer membrane</keyword>
<dbReference type="Gene3D" id="2.60.40.1120">
    <property type="entry name" value="Carboxypeptidase-like, regulatory domain"/>
    <property type="match status" value="1"/>
</dbReference>
<evidence type="ECO:0000313" key="14">
    <source>
        <dbReference type="Proteomes" id="UP000290848"/>
    </source>
</evidence>
<reference evidence="13 14" key="1">
    <citation type="submission" date="2018-12" db="EMBL/GenBank/DDBJ databases">
        <title>The Draft Genome Sequence of the Soil Bacterium Pedobacter tournemirensis R1.</title>
        <authorList>
            <person name="He J."/>
        </authorList>
    </citation>
    <scope>NUCLEOTIDE SEQUENCE [LARGE SCALE GENOMIC DNA]</scope>
    <source>
        <strain evidence="13 14">R1</strain>
    </source>
</reference>
<feature type="chain" id="PRO_5020460255" evidence="10">
    <location>
        <begin position="22"/>
        <end position="1074"/>
    </location>
</feature>
<dbReference type="Pfam" id="PF07715">
    <property type="entry name" value="Plug"/>
    <property type="match status" value="1"/>
</dbReference>
<dbReference type="Gene3D" id="2.170.130.10">
    <property type="entry name" value="TonB-dependent receptor, plug domain"/>
    <property type="match status" value="1"/>
</dbReference>
<dbReference type="AlphaFoldDB" id="A0A4Q0M728"/>
<evidence type="ECO:0000256" key="2">
    <source>
        <dbReference type="ARBA" id="ARBA00022448"/>
    </source>
</evidence>
<dbReference type="InterPro" id="IPR023997">
    <property type="entry name" value="TonB-dep_OMP_SusC/RagA_CS"/>
</dbReference>